<name>A0A6N7PZB7_9BACT</name>
<dbReference type="OrthoDB" id="9831967at2"/>
<sequence>MEIVYDQPAVVMGWRPPVLVVWWKQSPTLPVVLQVNERGAKIMQGHPGGTIFIVLTSADHGAPERAAANALGQQARALEKHILAHAFIIEGQGLKAGAIRATVKTLHSLTRVIFPWIIAATPEEGILWVARKAKFLSEEEALVILADVKDMKAKAAKG</sequence>
<dbReference type="AlphaFoldDB" id="A0A6N7PZB7"/>
<reference evidence="1 2" key="1">
    <citation type="submission" date="2019-10" db="EMBL/GenBank/DDBJ databases">
        <title>A soil myxobacterium in the family Polyangiaceae.</title>
        <authorList>
            <person name="Li Y."/>
            <person name="Wang J."/>
        </authorList>
    </citation>
    <scope>NUCLEOTIDE SEQUENCE [LARGE SCALE GENOMIC DNA]</scope>
    <source>
        <strain evidence="1 2">DSM 14734</strain>
    </source>
</reference>
<protein>
    <recommendedName>
        <fullName evidence="3">STAS/SEC14 domain-containing protein</fullName>
    </recommendedName>
</protein>
<gene>
    <name evidence="1" type="ORF">GF068_27565</name>
</gene>
<evidence type="ECO:0000313" key="2">
    <source>
        <dbReference type="Proteomes" id="UP000440224"/>
    </source>
</evidence>
<organism evidence="1 2">
    <name type="scientific">Polyangium spumosum</name>
    <dbReference type="NCBI Taxonomy" id="889282"/>
    <lineage>
        <taxon>Bacteria</taxon>
        <taxon>Pseudomonadati</taxon>
        <taxon>Myxococcota</taxon>
        <taxon>Polyangia</taxon>
        <taxon>Polyangiales</taxon>
        <taxon>Polyangiaceae</taxon>
        <taxon>Polyangium</taxon>
    </lineage>
</organism>
<evidence type="ECO:0000313" key="1">
    <source>
        <dbReference type="EMBL" id="MRG95645.1"/>
    </source>
</evidence>
<comment type="caution">
    <text evidence="1">The sequence shown here is derived from an EMBL/GenBank/DDBJ whole genome shotgun (WGS) entry which is preliminary data.</text>
</comment>
<dbReference type="RefSeq" id="WP_153822457.1">
    <property type="nucleotide sequence ID" value="NZ_WJIE01000008.1"/>
</dbReference>
<keyword evidence="2" id="KW-1185">Reference proteome</keyword>
<dbReference type="EMBL" id="WJIE01000008">
    <property type="protein sequence ID" value="MRG95645.1"/>
    <property type="molecule type" value="Genomic_DNA"/>
</dbReference>
<evidence type="ECO:0008006" key="3">
    <source>
        <dbReference type="Google" id="ProtNLM"/>
    </source>
</evidence>
<proteinExistence type="predicted"/>
<accession>A0A6N7PZB7</accession>
<dbReference type="Proteomes" id="UP000440224">
    <property type="component" value="Unassembled WGS sequence"/>
</dbReference>